<accession>A0A183G5Y1</accession>
<sequence>MSDYEPSDSESDYSDGPVHIPIDFYHPRGHVEPEDVNRQHDINRQQDISPPPPLPPSPPPPSPPPRYNPWLEPNLLEEMDLLLQRLHLEWMPHREHNRRDWEIEMRWYLAALMAAMTPPPTPSDSEHTSSESKGVYSDEED</sequence>
<keyword evidence="3" id="KW-1185">Reference proteome</keyword>
<evidence type="ECO:0000313" key="4">
    <source>
        <dbReference type="WBParaSite" id="HPBE_0001707701-mRNA-1"/>
    </source>
</evidence>
<dbReference type="WBParaSite" id="HPBE_0001707701-mRNA-1">
    <property type="protein sequence ID" value="HPBE_0001707701-mRNA-1"/>
    <property type="gene ID" value="HPBE_0001707701"/>
</dbReference>
<reference evidence="4" key="2">
    <citation type="submission" date="2019-09" db="UniProtKB">
        <authorList>
            <consortium name="WormBaseParasite"/>
        </authorList>
    </citation>
    <scope>IDENTIFICATION</scope>
</reference>
<feature type="compositionally biased region" description="Acidic residues" evidence="1">
    <location>
        <begin position="1"/>
        <end position="13"/>
    </location>
</feature>
<accession>A0A3P8BQD8</accession>
<dbReference type="EMBL" id="UZAH01029787">
    <property type="protein sequence ID" value="VDP07884.1"/>
    <property type="molecule type" value="Genomic_DNA"/>
</dbReference>
<name>A0A183G5Y1_HELPZ</name>
<dbReference type="Proteomes" id="UP000050761">
    <property type="component" value="Unassembled WGS sequence"/>
</dbReference>
<evidence type="ECO:0000313" key="2">
    <source>
        <dbReference type="EMBL" id="VDP07884.1"/>
    </source>
</evidence>
<evidence type="ECO:0000256" key="1">
    <source>
        <dbReference type="SAM" id="MobiDB-lite"/>
    </source>
</evidence>
<feature type="region of interest" description="Disordered" evidence="1">
    <location>
        <begin position="117"/>
        <end position="141"/>
    </location>
</feature>
<organism evidence="3 4">
    <name type="scientific">Heligmosomoides polygyrus</name>
    <name type="common">Parasitic roundworm</name>
    <dbReference type="NCBI Taxonomy" id="6339"/>
    <lineage>
        <taxon>Eukaryota</taxon>
        <taxon>Metazoa</taxon>
        <taxon>Ecdysozoa</taxon>
        <taxon>Nematoda</taxon>
        <taxon>Chromadorea</taxon>
        <taxon>Rhabditida</taxon>
        <taxon>Rhabditina</taxon>
        <taxon>Rhabditomorpha</taxon>
        <taxon>Strongyloidea</taxon>
        <taxon>Heligmosomidae</taxon>
        <taxon>Heligmosomoides</taxon>
    </lineage>
</organism>
<protein>
    <submittedName>
        <fullName evidence="4">Extensin-like</fullName>
    </submittedName>
</protein>
<feature type="region of interest" description="Disordered" evidence="1">
    <location>
        <begin position="1"/>
        <end position="71"/>
    </location>
</feature>
<feature type="compositionally biased region" description="Pro residues" evidence="1">
    <location>
        <begin position="49"/>
        <end position="67"/>
    </location>
</feature>
<reference evidence="2 3" key="1">
    <citation type="submission" date="2018-11" db="EMBL/GenBank/DDBJ databases">
        <authorList>
            <consortium name="Pathogen Informatics"/>
        </authorList>
    </citation>
    <scope>NUCLEOTIDE SEQUENCE [LARGE SCALE GENOMIC DNA]</scope>
</reference>
<dbReference type="AlphaFoldDB" id="A0A183G5Y1"/>
<gene>
    <name evidence="2" type="ORF">HPBE_LOCUS17076</name>
</gene>
<evidence type="ECO:0000313" key="3">
    <source>
        <dbReference type="Proteomes" id="UP000050761"/>
    </source>
</evidence>
<proteinExistence type="predicted"/>
<feature type="compositionally biased region" description="Basic and acidic residues" evidence="1">
    <location>
        <begin position="25"/>
        <end position="44"/>
    </location>
</feature>